<dbReference type="Gene3D" id="1.10.601.10">
    <property type="entry name" value="RNA Polymerase Primary Sigma Factor"/>
    <property type="match status" value="2"/>
</dbReference>
<dbReference type="PANTHER" id="PTHR30603:SF60">
    <property type="entry name" value="RNA POLYMERASE SIGMA FACTOR RPOD"/>
    <property type="match status" value="1"/>
</dbReference>
<evidence type="ECO:0000256" key="2">
    <source>
        <dbReference type="ARBA" id="ARBA00023015"/>
    </source>
</evidence>
<gene>
    <name evidence="10" type="ORF">GCM10009733_070420</name>
</gene>
<organism evidence="10 11">
    <name type="scientific">Nonomuraea maheshkhaliensis</name>
    <dbReference type="NCBI Taxonomy" id="419590"/>
    <lineage>
        <taxon>Bacteria</taxon>
        <taxon>Bacillati</taxon>
        <taxon>Actinomycetota</taxon>
        <taxon>Actinomycetes</taxon>
        <taxon>Streptosporangiales</taxon>
        <taxon>Streptosporangiaceae</taxon>
        <taxon>Nonomuraea</taxon>
    </lineage>
</organism>
<dbReference type="RefSeq" id="WP_346110926.1">
    <property type="nucleotide sequence ID" value="NZ_BAAAMU010000067.1"/>
</dbReference>
<reference evidence="10 11" key="1">
    <citation type="journal article" date="2019" name="Int. J. Syst. Evol. Microbiol.">
        <title>The Global Catalogue of Microorganisms (GCM) 10K type strain sequencing project: providing services to taxonomists for standard genome sequencing and annotation.</title>
        <authorList>
            <consortium name="The Broad Institute Genomics Platform"/>
            <consortium name="The Broad Institute Genome Sequencing Center for Infectious Disease"/>
            <person name="Wu L."/>
            <person name="Ma J."/>
        </authorList>
    </citation>
    <scope>NUCLEOTIDE SEQUENCE [LARGE SCALE GENOMIC DNA]</scope>
    <source>
        <strain evidence="10 11">JCM 13929</strain>
    </source>
</reference>
<dbReference type="InterPro" id="IPR007624">
    <property type="entry name" value="RNA_pol_sigma70_r3"/>
</dbReference>
<protein>
    <recommendedName>
        <fullName evidence="6">RNA polymerase sigma factor</fullName>
    </recommendedName>
</protein>
<evidence type="ECO:0000256" key="6">
    <source>
        <dbReference type="RuleBase" id="RU362124"/>
    </source>
</evidence>
<evidence type="ECO:0000259" key="8">
    <source>
        <dbReference type="PROSITE" id="PS00715"/>
    </source>
</evidence>
<evidence type="ECO:0000256" key="4">
    <source>
        <dbReference type="ARBA" id="ARBA00023125"/>
    </source>
</evidence>
<comment type="caution">
    <text evidence="10">The sequence shown here is derived from an EMBL/GenBank/DDBJ whole genome shotgun (WGS) entry which is preliminary data.</text>
</comment>
<dbReference type="InterPro" id="IPR014284">
    <property type="entry name" value="RNA_pol_sigma-70_dom"/>
</dbReference>
<dbReference type="CDD" id="cd06171">
    <property type="entry name" value="Sigma70_r4"/>
    <property type="match status" value="1"/>
</dbReference>
<keyword evidence="5 6" id="KW-0804">Transcription</keyword>
<dbReference type="Gene3D" id="1.10.10.10">
    <property type="entry name" value="Winged helix-like DNA-binding domain superfamily/Winged helix DNA-binding domain"/>
    <property type="match status" value="2"/>
</dbReference>
<evidence type="ECO:0000313" key="11">
    <source>
        <dbReference type="Proteomes" id="UP001500064"/>
    </source>
</evidence>
<evidence type="ECO:0000256" key="3">
    <source>
        <dbReference type="ARBA" id="ARBA00023082"/>
    </source>
</evidence>
<dbReference type="EMBL" id="BAAAMU010000067">
    <property type="protein sequence ID" value="GAA1662731.1"/>
    <property type="molecule type" value="Genomic_DNA"/>
</dbReference>
<name>A0ABN2FZL3_9ACTN</name>
<dbReference type="PROSITE" id="PS00716">
    <property type="entry name" value="SIGMA70_2"/>
    <property type="match status" value="1"/>
</dbReference>
<dbReference type="NCBIfam" id="TIGR02937">
    <property type="entry name" value="sigma70-ECF"/>
    <property type="match status" value="1"/>
</dbReference>
<keyword evidence="3 6" id="KW-0731">Sigma factor</keyword>
<feature type="domain" description="RNA polymerase sigma-70" evidence="9">
    <location>
        <begin position="440"/>
        <end position="466"/>
    </location>
</feature>
<dbReference type="InterPro" id="IPR009042">
    <property type="entry name" value="RNA_pol_sigma70_r1_2"/>
</dbReference>
<dbReference type="Pfam" id="PF03979">
    <property type="entry name" value="Sigma70_r1_1"/>
    <property type="match status" value="1"/>
</dbReference>
<proteinExistence type="inferred from homology"/>
<keyword evidence="2 6" id="KW-0805">Transcription regulation</keyword>
<dbReference type="PANTHER" id="PTHR30603">
    <property type="entry name" value="RNA POLYMERASE SIGMA FACTOR RPO"/>
    <property type="match status" value="1"/>
</dbReference>
<dbReference type="Pfam" id="PF04539">
    <property type="entry name" value="Sigma70_r3"/>
    <property type="match status" value="1"/>
</dbReference>
<dbReference type="Proteomes" id="UP001500064">
    <property type="component" value="Unassembled WGS sequence"/>
</dbReference>
<evidence type="ECO:0000256" key="5">
    <source>
        <dbReference type="ARBA" id="ARBA00023163"/>
    </source>
</evidence>
<dbReference type="SUPFAM" id="SSF88946">
    <property type="entry name" value="Sigma2 domain of RNA polymerase sigma factors"/>
    <property type="match status" value="1"/>
</dbReference>
<dbReference type="InterPro" id="IPR050239">
    <property type="entry name" value="Sigma-70_RNA_pol_init_factors"/>
</dbReference>
<dbReference type="InterPro" id="IPR007630">
    <property type="entry name" value="RNA_pol_sigma70_r4"/>
</dbReference>
<dbReference type="SUPFAM" id="SSF88659">
    <property type="entry name" value="Sigma3 and sigma4 domains of RNA polymerase sigma factors"/>
    <property type="match status" value="2"/>
</dbReference>
<evidence type="ECO:0000256" key="1">
    <source>
        <dbReference type="ARBA" id="ARBA00007788"/>
    </source>
</evidence>
<dbReference type="InterPro" id="IPR042189">
    <property type="entry name" value="RNA_pol_sigma_70_r1_1_sf"/>
</dbReference>
<dbReference type="Pfam" id="PF04542">
    <property type="entry name" value="Sigma70_r2"/>
    <property type="match status" value="1"/>
</dbReference>
<comment type="similarity">
    <text evidence="1 6">Belongs to the sigma-70 factor family.</text>
</comment>
<dbReference type="Gene3D" id="1.10.220.120">
    <property type="entry name" value="Sigma-70 factor, region 1.1"/>
    <property type="match status" value="1"/>
</dbReference>
<evidence type="ECO:0000256" key="7">
    <source>
        <dbReference type="SAM" id="MobiDB-lite"/>
    </source>
</evidence>
<dbReference type="PRINTS" id="PR00046">
    <property type="entry name" value="SIGMA70FCT"/>
</dbReference>
<dbReference type="Pfam" id="PF04545">
    <property type="entry name" value="Sigma70_r4"/>
    <property type="match status" value="1"/>
</dbReference>
<keyword evidence="11" id="KW-1185">Reference proteome</keyword>
<accession>A0ABN2FZL3</accession>
<feature type="region of interest" description="Disordered" evidence="7">
    <location>
        <begin position="61"/>
        <end position="177"/>
    </location>
</feature>
<dbReference type="Pfam" id="PF00140">
    <property type="entry name" value="Sigma70_r1_2"/>
    <property type="match status" value="1"/>
</dbReference>
<feature type="compositionally biased region" description="Low complexity" evidence="7">
    <location>
        <begin position="101"/>
        <end position="134"/>
    </location>
</feature>
<dbReference type="InterPro" id="IPR013324">
    <property type="entry name" value="RNA_pol_sigma_r3/r4-like"/>
</dbReference>
<sequence>MPRTAVATPPATLDQLIERGRAQGHLSLAELRDAFAMAGISPSEGRTILRELSEAGVSLAAENEPSLSTTAPKKNAQKKTAPAGKTARAKSTRRKGSEAKTTTANGAANGAASGNGSRNGAGAATAEAAKAVTAPESKPEHEEDVPDDLVPNAEDTGTDAGTDAEIDNEPIDLDDTQSVMGDSVHTYLKSIGRRTLLTAAQEVELARRIEAGLYAEYKLETQPGLPPAAKADLHLVVEDGRQAKDHMLEANLRLVVSVAKKYTDRGMSLLDVVQEGNLGLIRAVEKFDYTKGFKFSTYAMWWIRQAIQRGFADSARTIRLPVHVLEMLSKLSRVERDMHQRLGREPTPEELAVELDKTPDQIEELLRTSRQPISLNATIGEDGETTIGDLIEDVDSPEASEIVDRQLLGDQLRGVLDNLSPRESKIMALRFGLVDGKPHTLDEIGKYLGLTRERIRQLEKESLSKLRHPSNTRPLLDWAS</sequence>
<dbReference type="InterPro" id="IPR000943">
    <property type="entry name" value="RNA_pol_sigma70"/>
</dbReference>
<dbReference type="PROSITE" id="PS00715">
    <property type="entry name" value="SIGMA70_1"/>
    <property type="match status" value="1"/>
</dbReference>
<evidence type="ECO:0000259" key="9">
    <source>
        <dbReference type="PROSITE" id="PS00716"/>
    </source>
</evidence>
<comment type="function">
    <text evidence="6">Sigma factors are initiation factors that promote the attachment of RNA polymerase to specific initiation sites and are then released.</text>
</comment>
<evidence type="ECO:0000313" key="10">
    <source>
        <dbReference type="EMBL" id="GAA1662731.1"/>
    </source>
</evidence>
<feature type="domain" description="RNA polymerase sigma-70" evidence="8">
    <location>
        <begin position="271"/>
        <end position="284"/>
    </location>
</feature>
<dbReference type="InterPro" id="IPR007127">
    <property type="entry name" value="RNA_pol_sigma_70_r1_1"/>
</dbReference>
<feature type="compositionally biased region" description="Acidic residues" evidence="7">
    <location>
        <begin position="162"/>
        <end position="175"/>
    </location>
</feature>
<dbReference type="InterPro" id="IPR007627">
    <property type="entry name" value="RNA_pol_sigma70_r2"/>
</dbReference>
<dbReference type="InterPro" id="IPR036388">
    <property type="entry name" value="WH-like_DNA-bd_sf"/>
</dbReference>
<keyword evidence="4 6" id="KW-0238">DNA-binding</keyword>
<dbReference type="InterPro" id="IPR013325">
    <property type="entry name" value="RNA_pol_sigma_r2"/>
</dbReference>